<sequence length="360" mass="38572">MTRAKWSSLGVSLLIVVLLVIWMLTGELKVASEEAPGEPASEERSLTRVEVAPVRAESYQPSLKLQGQLEPWQSVQVSARVAGTVERLNVQLGQSVAARTVLATLSTDGRDKVAARWQASIRKLEADLAAARRLRSSNLAAETEILRLQSELAAARAELAVADLDLAHLRPAAPFDAIVNRRDVDEGSLVQVGSPLFELVQIDRLKASGQIPQQSAALVHPGQTVDIQLLDGTRLVGVVSFVASAANPETRSFAVEVEVENPDLKRAAGGSASLSIRLPEQKATFVSPAYLGLDGDGRPGVKFVDEDNRVVFETVRLLSVSTEGAWVSGLPQDIRLITRGGGFVSEGELVRPVDASDPRS</sequence>
<dbReference type="Proteomes" id="UP000664344">
    <property type="component" value="Unassembled WGS sequence"/>
</dbReference>
<keyword evidence="5" id="KW-1185">Reference proteome</keyword>
<evidence type="ECO:0000313" key="4">
    <source>
        <dbReference type="EMBL" id="MBN7769776.1"/>
    </source>
</evidence>
<feature type="coiled-coil region" evidence="2">
    <location>
        <begin position="114"/>
        <end position="165"/>
    </location>
</feature>
<protein>
    <submittedName>
        <fullName evidence="4">Efflux RND transporter periplasmic adaptor subunit</fullName>
    </submittedName>
</protein>
<dbReference type="PANTHER" id="PTHR30469">
    <property type="entry name" value="MULTIDRUG RESISTANCE PROTEIN MDTA"/>
    <property type="match status" value="1"/>
</dbReference>
<dbReference type="InterPro" id="IPR058792">
    <property type="entry name" value="Beta-barrel_RND_2"/>
</dbReference>
<dbReference type="Gene3D" id="2.40.50.100">
    <property type="match status" value="1"/>
</dbReference>
<dbReference type="NCBIfam" id="TIGR01730">
    <property type="entry name" value="RND_mfp"/>
    <property type="match status" value="1"/>
</dbReference>
<dbReference type="EMBL" id="JAFKDB010000008">
    <property type="protein sequence ID" value="MBN7769776.1"/>
    <property type="molecule type" value="Genomic_DNA"/>
</dbReference>
<reference evidence="4 5" key="1">
    <citation type="submission" date="2021-02" db="EMBL/GenBank/DDBJ databases">
        <title>PHA producing bacteria isolated from coastal sediment in Guangdong, Shenzhen.</title>
        <authorList>
            <person name="Zheng W."/>
            <person name="Yu S."/>
            <person name="Huang Y."/>
        </authorList>
    </citation>
    <scope>NUCLEOTIDE SEQUENCE [LARGE SCALE GENOMIC DNA]</scope>
    <source>
        <strain evidence="4 5">TN21-5</strain>
    </source>
</reference>
<organism evidence="4 5">
    <name type="scientific">Marinobacter daepoensis</name>
    <dbReference type="NCBI Taxonomy" id="262077"/>
    <lineage>
        <taxon>Bacteria</taxon>
        <taxon>Pseudomonadati</taxon>
        <taxon>Pseudomonadota</taxon>
        <taxon>Gammaproteobacteria</taxon>
        <taxon>Pseudomonadales</taxon>
        <taxon>Marinobacteraceae</taxon>
        <taxon>Marinobacter</taxon>
    </lineage>
</organism>
<dbReference type="SUPFAM" id="SSF111369">
    <property type="entry name" value="HlyD-like secretion proteins"/>
    <property type="match status" value="1"/>
</dbReference>
<comment type="similarity">
    <text evidence="1">Belongs to the membrane fusion protein (MFP) (TC 8.A.1) family.</text>
</comment>
<feature type="domain" description="CusB-like beta-barrel" evidence="3">
    <location>
        <begin position="210"/>
        <end position="276"/>
    </location>
</feature>
<name>A0ABS3BFZ0_9GAMM</name>
<dbReference type="Pfam" id="PF25954">
    <property type="entry name" value="Beta-barrel_RND_2"/>
    <property type="match status" value="1"/>
</dbReference>
<keyword evidence="2" id="KW-0175">Coiled coil</keyword>
<dbReference type="InterPro" id="IPR006143">
    <property type="entry name" value="RND_pump_MFP"/>
</dbReference>
<accession>A0ABS3BFZ0</accession>
<dbReference type="RefSeq" id="WP_206557171.1">
    <property type="nucleotide sequence ID" value="NZ_JAFKDB010000008.1"/>
</dbReference>
<evidence type="ECO:0000259" key="3">
    <source>
        <dbReference type="Pfam" id="PF25954"/>
    </source>
</evidence>
<evidence type="ECO:0000256" key="2">
    <source>
        <dbReference type="SAM" id="Coils"/>
    </source>
</evidence>
<gene>
    <name evidence="4" type="ORF">JYP53_07675</name>
</gene>
<comment type="caution">
    <text evidence="4">The sequence shown here is derived from an EMBL/GenBank/DDBJ whole genome shotgun (WGS) entry which is preliminary data.</text>
</comment>
<evidence type="ECO:0000313" key="5">
    <source>
        <dbReference type="Proteomes" id="UP000664344"/>
    </source>
</evidence>
<dbReference type="Gene3D" id="2.40.30.170">
    <property type="match status" value="1"/>
</dbReference>
<proteinExistence type="inferred from homology"/>
<evidence type="ECO:0000256" key="1">
    <source>
        <dbReference type="ARBA" id="ARBA00009477"/>
    </source>
</evidence>